<proteinExistence type="predicted"/>
<name>A0A372MGK1_9SPIR</name>
<dbReference type="RefSeq" id="WP_117330128.1">
    <property type="nucleotide sequence ID" value="NZ_QUWK01000006.1"/>
</dbReference>
<reference evidence="5" key="1">
    <citation type="submission" date="2018-08" db="EMBL/GenBank/DDBJ databases">
        <authorList>
            <person name="Grouzdev D.S."/>
            <person name="Krutkina M.S."/>
        </authorList>
    </citation>
    <scope>NUCLEOTIDE SEQUENCE [LARGE SCALE GENOMIC DNA]</scope>
    <source>
        <strain evidence="5">4-11</strain>
    </source>
</reference>
<gene>
    <name evidence="4" type="ORF">DYP60_06745</name>
</gene>
<accession>A0A372MGK1</accession>
<dbReference type="InterPro" id="IPR050832">
    <property type="entry name" value="Bact_Acetyltransf"/>
</dbReference>
<organism evidence="4 5">
    <name type="scientific">Sphaerochaeta halotolerans</name>
    <dbReference type="NCBI Taxonomy" id="2293840"/>
    <lineage>
        <taxon>Bacteria</taxon>
        <taxon>Pseudomonadati</taxon>
        <taxon>Spirochaetota</taxon>
        <taxon>Spirochaetia</taxon>
        <taxon>Spirochaetales</taxon>
        <taxon>Sphaerochaetaceae</taxon>
        <taxon>Sphaerochaeta</taxon>
    </lineage>
</organism>
<reference evidence="4 5" key="2">
    <citation type="submission" date="2018-09" db="EMBL/GenBank/DDBJ databases">
        <title>Genome of Sphaerochaeta halotolerans strain 4-11.</title>
        <authorList>
            <person name="Nazina T.N."/>
            <person name="Sokolova D.S."/>
        </authorList>
    </citation>
    <scope>NUCLEOTIDE SEQUENCE [LARGE SCALE GENOMIC DNA]</scope>
    <source>
        <strain evidence="4 5">4-11</strain>
    </source>
</reference>
<protein>
    <submittedName>
        <fullName evidence="4">GNAT family N-acetyltransferase</fullName>
    </submittedName>
</protein>
<dbReference type="Pfam" id="PF00583">
    <property type="entry name" value="Acetyltransf_1"/>
    <property type="match status" value="1"/>
</dbReference>
<dbReference type="InterPro" id="IPR000182">
    <property type="entry name" value="GNAT_dom"/>
</dbReference>
<dbReference type="EMBL" id="QUWK01000006">
    <property type="protein sequence ID" value="RFU94919.1"/>
    <property type="molecule type" value="Genomic_DNA"/>
</dbReference>
<dbReference type="PANTHER" id="PTHR43877:SF2">
    <property type="entry name" value="AMINOALKYLPHOSPHONATE N-ACETYLTRANSFERASE-RELATED"/>
    <property type="match status" value="1"/>
</dbReference>
<dbReference type="PROSITE" id="PS51186">
    <property type="entry name" value="GNAT"/>
    <property type="match status" value="1"/>
</dbReference>
<comment type="caution">
    <text evidence="4">The sequence shown here is derived from an EMBL/GenBank/DDBJ whole genome shotgun (WGS) entry which is preliminary data.</text>
</comment>
<evidence type="ECO:0000313" key="5">
    <source>
        <dbReference type="Proteomes" id="UP000264002"/>
    </source>
</evidence>
<keyword evidence="5" id="KW-1185">Reference proteome</keyword>
<keyword evidence="1 4" id="KW-0808">Transferase</keyword>
<keyword evidence="2" id="KW-0012">Acyltransferase</keyword>
<dbReference type="Proteomes" id="UP000264002">
    <property type="component" value="Unassembled WGS sequence"/>
</dbReference>
<evidence type="ECO:0000256" key="1">
    <source>
        <dbReference type="ARBA" id="ARBA00022679"/>
    </source>
</evidence>
<sequence>MNREPQDYRLPDTRSLTIRSLEPTDATQAVKYMQAMYTDSPFLARYSDEWNISIEDEAAFLENAAKSQNRLMLGGFIDNVLVALCDFSPLGLAYKMAHRCQIGISVATKHQGKGIGSLMMKTLISAATQTGFEQMELEVVASNTRAMQLYKHYGFREIGMIPRGFRYREGYYEDLLLMAREL</sequence>
<feature type="domain" description="N-acetyltransferase" evidence="3">
    <location>
        <begin position="16"/>
        <end position="182"/>
    </location>
</feature>
<dbReference type="OrthoDB" id="9802340at2"/>
<dbReference type="PANTHER" id="PTHR43877">
    <property type="entry name" value="AMINOALKYLPHOSPHONATE N-ACETYLTRANSFERASE-RELATED-RELATED"/>
    <property type="match status" value="1"/>
</dbReference>
<evidence type="ECO:0000256" key="2">
    <source>
        <dbReference type="ARBA" id="ARBA00023315"/>
    </source>
</evidence>
<dbReference type="SUPFAM" id="SSF55729">
    <property type="entry name" value="Acyl-CoA N-acyltransferases (Nat)"/>
    <property type="match status" value="1"/>
</dbReference>
<dbReference type="CDD" id="cd04301">
    <property type="entry name" value="NAT_SF"/>
    <property type="match status" value="1"/>
</dbReference>
<dbReference type="GO" id="GO:0016747">
    <property type="term" value="F:acyltransferase activity, transferring groups other than amino-acyl groups"/>
    <property type="evidence" value="ECO:0007669"/>
    <property type="project" value="InterPro"/>
</dbReference>
<dbReference type="Gene3D" id="3.40.630.30">
    <property type="match status" value="1"/>
</dbReference>
<evidence type="ECO:0000259" key="3">
    <source>
        <dbReference type="PROSITE" id="PS51186"/>
    </source>
</evidence>
<evidence type="ECO:0000313" key="4">
    <source>
        <dbReference type="EMBL" id="RFU94919.1"/>
    </source>
</evidence>
<dbReference type="AlphaFoldDB" id="A0A372MGK1"/>
<dbReference type="InterPro" id="IPR016181">
    <property type="entry name" value="Acyl_CoA_acyltransferase"/>
</dbReference>